<evidence type="ECO:0008006" key="5">
    <source>
        <dbReference type="Google" id="ProtNLM"/>
    </source>
</evidence>
<protein>
    <recommendedName>
        <fullName evidence="5">DUF1254 domain-containing protein</fullName>
    </recommendedName>
</protein>
<evidence type="ECO:0000259" key="2">
    <source>
        <dbReference type="Pfam" id="PF06863"/>
    </source>
</evidence>
<dbReference type="Pfam" id="PF06863">
    <property type="entry name" value="DUF1254"/>
    <property type="match status" value="1"/>
</dbReference>
<dbReference type="Pfam" id="PF06742">
    <property type="entry name" value="DUF1214"/>
    <property type="match status" value="1"/>
</dbReference>
<dbReference type="GeneID" id="81365900"/>
<reference evidence="3" key="1">
    <citation type="submission" date="2022-12" db="EMBL/GenBank/DDBJ databases">
        <authorList>
            <person name="Petersen C."/>
        </authorList>
    </citation>
    <scope>NUCLEOTIDE SEQUENCE</scope>
    <source>
        <strain evidence="3">IBT 29677</strain>
    </source>
</reference>
<gene>
    <name evidence="3" type="ORF">N7509_002283</name>
</gene>
<dbReference type="AlphaFoldDB" id="A0A9W9W944"/>
<evidence type="ECO:0000259" key="1">
    <source>
        <dbReference type="Pfam" id="PF06742"/>
    </source>
</evidence>
<organism evidence="3 4">
    <name type="scientific">Penicillium cosmopolitanum</name>
    <dbReference type="NCBI Taxonomy" id="1131564"/>
    <lineage>
        <taxon>Eukaryota</taxon>
        <taxon>Fungi</taxon>
        <taxon>Dikarya</taxon>
        <taxon>Ascomycota</taxon>
        <taxon>Pezizomycotina</taxon>
        <taxon>Eurotiomycetes</taxon>
        <taxon>Eurotiomycetidae</taxon>
        <taxon>Eurotiales</taxon>
        <taxon>Aspergillaceae</taxon>
        <taxon>Penicillium</taxon>
    </lineage>
</organism>
<feature type="domain" description="DUF1214" evidence="1">
    <location>
        <begin position="335"/>
        <end position="433"/>
    </location>
</feature>
<dbReference type="PANTHER" id="PTHR36509">
    <property type="entry name" value="BLL3101 PROTEIN"/>
    <property type="match status" value="1"/>
</dbReference>
<dbReference type="Gene3D" id="2.60.40.1610">
    <property type="entry name" value="Domain of unknown function DUF1254"/>
    <property type="match status" value="1"/>
</dbReference>
<dbReference type="InterPro" id="IPR010621">
    <property type="entry name" value="DUF1214"/>
</dbReference>
<dbReference type="InterPro" id="IPR037049">
    <property type="entry name" value="DUF1214_C_sf"/>
</dbReference>
<sequence>MSGPTVYDPKDKQLALDFAYMYGYPLLEYGKFVAQMPNPTTNKLNHGRRLTTSKDHQVIRPNSDTLYTTIFMDLSSHDLQIEIPKIEERYWCYSFYDMYGNNIANISSLQGHRAGRWLIRYSDKDFGLHIGSPSEADYEGYANLPTPYGISIARFATDQSISDQTLVNKYQSQMQLVCIPRAEPIAPPFQLSIFTAPENSASEKVSIAEAVMRLTAKLAPHNLSPILGDRNWIALALKQSGMENGVFNCANGVDISHVYDSAEKKAQADLDAAGGSLDHGNGWSSAYPEYLGNFGSHYGARYSIAKRGYLALTSDQAIYPSLSRALKLQPDEAVLLRFSRKPVLVKTGFWSLTAYDSEQYLVPNDINRYCLGDRDNMTFPDGTALGENGKDGEFYILLQPADISPPKEWRNNWLPSPAGGGKMSITLRWYGAKEEMMTKAYEYPRLEFIKTIPEPTKSVL</sequence>
<feature type="domain" description="DUF1254" evidence="2">
    <location>
        <begin position="42"/>
        <end position="176"/>
    </location>
</feature>
<dbReference type="Gene3D" id="2.60.120.600">
    <property type="entry name" value="Domain of unknown function DUF1214, C-terminal domain"/>
    <property type="match status" value="1"/>
</dbReference>
<dbReference type="Proteomes" id="UP001147747">
    <property type="component" value="Unassembled WGS sequence"/>
</dbReference>
<keyword evidence="4" id="KW-1185">Reference proteome</keyword>
<proteinExistence type="predicted"/>
<dbReference type="EMBL" id="JAPZBU010000004">
    <property type="protein sequence ID" value="KAJ5408400.1"/>
    <property type="molecule type" value="Genomic_DNA"/>
</dbReference>
<name>A0A9W9W944_9EURO</name>
<dbReference type="InterPro" id="IPR037050">
    <property type="entry name" value="DUF1254_sf"/>
</dbReference>
<dbReference type="SUPFAM" id="SSF160935">
    <property type="entry name" value="VPA0735-like"/>
    <property type="match status" value="1"/>
</dbReference>
<dbReference type="OrthoDB" id="2018906at2759"/>
<reference evidence="3" key="2">
    <citation type="journal article" date="2023" name="IMA Fungus">
        <title>Comparative genomic study of the Penicillium genus elucidates a diverse pangenome and 15 lateral gene transfer events.</title>
        <authorList>
            <person name="Petersen C."/>
            <person name="Sorensen T."/>
            <person name="Nielsen M.R."/>
            <person name="Sondergaard T.E."/>
            <person name="Sorensen J.L."/>
            <person name="Fitzpatrick D.A."/>
            <person name="Frisvad J.C."/>
            <person name="Nielsen K.L."/>
        </authorList>
    </citation>
    <scope>NUCLEOTIDE SEQUENCE</scope>
    <source>
        <strain evidence="3">IBT 29677</strain>
    </source>
</reference>
<dbReference type="RefSeq" id="XP_056492715.1">
    <property type="nucleotide sequence ID" value="XM_056626920.1"/>
</dbReference>
<dbReference type="PANTHER" id="PTHR36509:SF2">
    <property type="entry name" value="BLL3101 PROTEIN"/>
    <property type="match status" value="1"/>
</dbReference>
<accession>A0A9W9W944</accession>
<dbReference type="InterPro" id="IPR010679">
    <property type="entry name" value="DUF1254"/>
</dbReference>
<evidence type="ECO:0000313" key="4">
    <source>
        <dbReference type="Proteomes" id="UP001147747"/>
    </source>
</evidence>
<comment type="caution">
    <text evidence="3">The sequence shown here is derived from an EMBL/GenBank/DDBJ whole genome shotgun (WGS) entry which is preliminary data.</text>
</comment>
<evidence type="ECO:0000313" key="3">
    <source>
        <dbReference type="EMBL" id="KAJ5408400.1"/>
    </source>
</evidence>